<reference evidence="13" key="2">
    <citation type="submission" date="2025-09" db="UniProtKB">
        <authorList>
            <consortium name="Ensembl"/>
        </authorList>
    </citation>
    <scope>IDENTIFICATION</scope>
</reference>
<dbReference type="GO" id="GO:0006955">
    <property type="term" value="P:immune response"/>
    <property type="evidence" value="ECO:0007669"/>
    <property type="project" value="InterPro"/>
</dbReference>
<evidence type="ECO:0000256" key="6">
    <source>
        <dbReference type="ARBA" id="ARBA00022514"/>
    </source>
</evidence>
<dbReference type="PRINTS" id="PR01357">
    <property type="entry name" value="INTRLEUKN1AB"/>
</dbReference>
<reference evidence="13" key="1">
    <citation type="submission" date="2025-08" db="UniProtKB">
        <authorList>
            <consortium name="Ensembl"/>
        </authorList>
    </citation>
    <scope>IDENTIFICATION</scope>
</reference>
<evidence type="ECO:0000256" key="3">
    <source>
        <dbReference type="ARBA" id="ARBA00004550"/>
    </source>
</evidence>
<evidence type="ECO:0000256" key="4">
    <source>
        <dbReference type="ARBA" id="ARBA00010448"/>
    </source>
</evidence>
<keyword evidence="14" id="KW-1185">Reference proteome</keyword>
<dbReference type="STRING" id="1676925.ENSPKIP00000002215"/>
<name>A0A3B3Q9B8_9TELE</name>
<dbReference type="Gene3D" id="2.80.10.50">
    <property type="match status" value="1"/>
</dbReference>
<evidence type="ECO:0000313" key="13">
    <source>
        <dbReference type="Ensembl" id="ENSPKIP00000002215.1"/>
    </source>
</evidence>
<keyword evidence="9" id="KW-0395">Inflammatory response</keyword>
<evidence type="ECO:0000256" key="8">
    <source>
        <dbReference type="ARBA" id="ARBA00022620"/>
    </source>
</evidence>
<dbReference type="PANTHER" id="PTHR10078">
    <property type="entry name" value="INTERLEUKIN-1 FAMILY MEMBER"/>
    <property type="match status" value="1"/>
</dbReference>
<dbReference type="AlphaFoldDB" id="A0A3B3Q9B8"/>
<dbReference type="GO" id="GO:0042119">
    <property type="term" value="P:neutrophil activation"/>
    <property type="evidence" value="ECO:0007669"/>
    <property type="project" value="TreeGrafter"/>
</dbReference>
<proteinExistence type="inferred from homology"/>
<dbReference type="GO" id="GO:0019221">
    <property type="term" value="P:cytokine-mediated signaling pathway"/>
    <property type="evidence" value="ECO:0007669"/>
    <property type="project" value="TreeGrafter"/>
</dbReference>
<dbReference type="GeneTree" id="ENSGT00940000170783"/>
<evidence type="ECO:0000313" key="14">
    <source>
        <dbReference type="Proteomes" id="UP000261540"/>
    </source>
</evidence>
<evidence type="ECO:0000256" key="1">
    <source>
        <dbReference type="ARBA" id="ARBA00004371"/>
    </source>
</evidence>
<protein>
    <recommendedName>
        <fullName evidence="12">Interleukin-1</fullName>
    </recommendedName>
</protein>
<evidence type="ECO:0000256" key="2">
    <source>
        <dbReference type="ARBA" id="ARBA00004514"/>
    </source>
</evidence>
<evidence type="ECO:0000256" key="12">
    <source>
        <dbReference type="RuleBase" id="RU003753"/>
    </source>
</evidence>
<dbReference type="GO" id="GO:0005615">
    <property type="term" value="C:extracellular space"/>
    <property type="evidence" value="ECO:0007669"/>
    <property type="project" value="UniProtKB-KW"/>
</dbReference>
<dbReference type="GO" id="GO:0005149">
    <property type="term" value="F:interleukin-1 receptor binding"/>
    <property type="evidence" value="ECO:0007669"/>
    <property type="project" value="UniProtKB-UniRule"/>
</dbReference>
<dbReference type="InterPro" id="IPR020877">
    <property type="entry name" value="IL-1_CS"/>
</dbReference>
<dbReference type="Proteomes" id="UP000261540">
    <property type="component" value="Unplaced"/>
</dbReference>
<dbReference type="PANTHER" id="PTHR10078:SF30">
    <property type="entry name" value="INTERLEUKIN-1 BETA"/>
    <property type="match status" value="1"/>
</dbReference>
<dbReference type="GO" id="GO:0051781">
    <property type="term" value="P:positive regulation of cell division"/>
    <property type="evidence" value="ECO:0007669"/>
    <property type="project" value="UniProtKB-KW"/>
</dbReference>
<sequence length="114" mass="12791">MSTYQAPMLTGNSGLPTTLRVSGSDLYLCCSGSLSKPSLSLKVVKNKAVLSTIEAECDNVHFLFFKKNTGFSMSSFESVKFPTWFISTALADRKAVGIFQKYWNFSIQWRVTWL</sequence>
<dbReference type="InterPro" id="IPR008996">
    <property type="entry name" value="IL1/FGF"/>
</dbReference>
<evidence type="ECO:0000256" key="10">
    <source>
        <dbReference type="ARBA" id="ARBA00023228"/>
    </source>
</evidence>
<keyword evidence="5" id="KW-0963">Cytoplasm</keyword>
<dbReference type="PRINTS" id="PR00264">
    <property type="entry name" value="INTERLEUKIN1"/>
</dbReference>
<dbReference type="GO" id="GO:0005829">
    <property type="term" value="C:cytosol"/>
    <property type="evidence" value="ECO:0007669"/>
    <property type="project" value="UniProtKB-SubCell"/>
</dbReference>
<dbReference type="PROSITE" id="PS00253">
    <property type="entry name" value="INTERLEUKIN_1"/>
    <property type="match status" value="1"/>
</dbReference>
<accession>A0A3B3Q9B8</accession>
<evidence type="ECO:0000256" key="9">
    <source>
        <dbReference type="ARBA" id="ARBA00023198"/>
    </source>
</evidence>
<evidence type="ECO:0000256" key="7">
    <source>
        <dbReference type="ARBA" id="ARBA00022525"/>
    </source>
</evidence>
<dbReference type="GO" id="GO:0005125">
    <property type="term" value="F:cytokine activity"/>
    <property type="evidence" value="ECO:0007669"/>
    <property type="project" value="UniProtKB-UniRule"/>
</dbReference>
<dbReference type="GO" id="GO:0001660">
    <property type="term" value="P:fever generation"/>
    <property type="evidence" value="ECO:0007669"/>
    <property type="project" value="UniProtKB-KW"/>
</dbReference>
<dbReference type="GO" id="GO:1901222">
    <property type="term" value="P:regulation of non-canonical NF-kappaB signal transduction"/>
    <property type="evidence" value="ECO:0007669"/>
    <property type="project" value="TreeGrafter"/>
</dbReference>
<evidence type="ECO:0000256" key="11">
    <source>
        <dbReference type="ARBA" id="ARBA00023246"/>
    </source>
</evidence>
<dbReference type="InterPro" id="IPR000975">
    <property type="entry name" value="IL-1_fam"/>
</dbReference>
<organism evidence="13 14">
    <name type="scientific">Paramormyrops kingsleyae</name>
    <dbReference type="NCBI Taxonomy" id="1676925"/>
    <lineage>
        <taxon>Eukaryota</taxon>
        <taxon>Metazoa</taxon>
        <taxon>Chordata</taxon>
        <taxon>Craniata</taxon>
        <taxon>Vertebrata</taxon>
        <taxon>Euteleostomi</taxon>
        <taxon>Actinopterygii</taxon>
        <taxon>Neopterygii</taxon>
        <taxon>Teleostei</taxon>
        <taxon>Osteoglossocephala</taxon>
        <taxon>Osteoglossomorpha</taxon>
        <taxon>Osteoglossiformes</taxon>
        <taxon>Mormyridae</taxon>
        <taxon>Paramormyrops</taxon>
    </lineage>
</organism>
<dbReference type="GO" id="GO:0048246">
    <property type="term" value="P:macrophage chemotaxis"/>
    <property type="evidence" value="ECO:0007669"/>
    <property type="project" value="TreeGrafter"/>
</dbReference>
<comment type="similarity">
    <text evidence="4 12">Belongs to the IL-1 family.</text>
</comment>
<dbReference type="Ensembl" id="ENSPKIT00000026157.1">
    <property type="protein sequence ID" value="ENSPKIP00000002215.1"/>
    <property type="gene ID" value="ENSPKIG00000020193.1"/>
</dbReference>
<dbReference type="GO" id="GO:0010628">
    <property type="term" value="P:positive regulation of gene expression"/>
    <property type="evidence" value="ECO:0007669"/>
    <property type="project" value="TreeGrafter"/>
</dbReference>
<dbReference type="SUPFAM" id="SSF50353">
    <property type="entry name" value="Cytokine"/>
    <property type="match status" value="1"/>
</dbReference>
<comment type="subcellular location">
    <subcellularLocation>
        <location evidence="2">Cytoplasm</location>
        <location evidence="2">Cytosol</location>
    </subcellularLocation>
    <subcellularLocation>
        <location evidence="1">Lysosome</location>
    </subcellularLocation>
    <subcellularLocation>
        <location evidence="3">Secreted</location>
        <location evidence="3">Extracellular exosome</location>
    </subcellularLocation>
</comment>
<keyword evidence="7 12" id="KW-0964">Secreted</keyword>
<dbReference type="GO" id="GO:0071222">
    <property type="term" value="P:cellular response to lipopolysaccharide"/>
    <property type="evidence" value="ECO:0007669"/>
    <property type="project" value="TreeGrafter"/>
</dbReference>
<keyword evidence="8" id="KW-0666">Pyrogen</keyword>
<dbReference type="Pfam" id="PF00340">
    <property type="entry name" value="IL1"/>
    <property type="match status" value="1"/>
</dbReference>
<evidence type="ECO:0000256" key="5">
    <source>
        <dbReference type="ARBA" id="ARBA00022490"/>
    </source>
</evidence>
<keyword evidence="10" id="KW-0458">Lysosome</keyword>
<keyword evidence="11" id="KW-0497">Mitogen</keyword>
<keyword evidence="6" id="KW-0202">Cytokine</keyword>
<dbReference type="GO" id="GO:0005764">
    <property type="term" value="C:lysosome"/>
    <property type="evidence" value="ECO:0007669"/>
    <property type="project" value="UniProtKB-SubCell"/>
</dbReference>